<dbReference type="Proteomes" id="UP000054558">
    <property type="component" value="Unassembled WGS sequence"/>
</dbReference>
<protein>
    <submittedName>
        <fullName evidence="7">Ca2+-binding actin-bundling protein</fullName>
    </submittedName>
</protein>
<dbReference type="SUPFAM" id="SSF47576">
    <property type="entry name" value="Calponin-homology domain, CH-domain"/>
    <property type="match status" value="1"/>
</dbReference>
<name>A0A1Y1I9F9_KLENI</name>
<dbReference type="PROSITE" id="PS00019">
    <property type="entry name" value="ACTININ_1"/>
    <property type="match status" value="1"/>
</dbReference>
<accession>A0A1Y1I9F9</accession>
<feature type="domain" description="Calponin-homology (CH)" evidence="6">
    <location>
        <begin position="269"/>
        <end position="372"/>
    </location>
</feature>
<dbReference type="GO" id="GO:0005884">
    <property type="term" value="C:actin filament"/>
    <property type="evidence" value="ECO:0000318"/>
    <property type="project" value="GO_Central"/>
</dbReference>
<dbReference type="PROSITE" id="PS50021">
    <property type="entry name" value="CH"/>
    <property type="match status" value="4"/>
</dbReference>
<dbReference type="InterPro" id="IPR001589">
    <property type="entry name" value="Actinin_actin-bd_CS"/>
</dbReference>
<evidence type="ECO:0000313" key="7">
    <source>
        <dbReference type="EMBL" id="GAQ85347.1"/>
    </source>
</evidence>
<dbReference type="SUPFAM" id="SSF47473">
    <property type="entry name" value="EF-hand"/>
    <property type="match status" value="1"/>
</dbReference>
<evidence type="ECO:0000256" key="3">
    <source>
        <dbReference type="ARBA" id="ARBA00022737"/>
    </source>
</evidence>
<comment type="subunit">
    <text evidence="1">Interacts with F-actin.</text>
</comment>
<dbReference type="PANTHER" id="PTHR19961">
    <property type="entry name" value="FIMBRIN/PLASTIN"/>
    <property type="match status" value="1"/>
</dbReference>
<dbReference type="InterPro" id="IPR001715">
    <property type="entry name" value="CH_dom"/>
</dbReference>
<evidence type="ECO:0000256" key="5">
    <source>
        <dbReference type="ARBA" id="ARBA00023203"/>
    </source>
</evidence>
<dbReference type="Pfam" id="PF00307">
    <property type="entry name" value="CH"/>
    <property type="match status" value="4"/>
</dbReference>
<dbReference type="Gene3D" id="1.10.418.10">
    <property type="entry name" value="Calponin-like domain"/>
    <property type="match status" value="4"/>
</dbReference>
<proteinExistence type="predicted"/>
<dbReference type="OMA" id="WQLMRKN"/>
<sequence>MATPSFAVAVSDPVLAGRFTQGELRQHRAQFDAADKFQKNLLSPEQLEAALSKHNITASLEEASKLVEKFDATSKGGVDFEGFLKVHLAIQDGVLSGSSPKKSSGLNKAFIRSTSTTYTHQVEDSEKQAYVDHINLWLKDDPVVGTRLPLNAATDELWEAVKDGLLLCKLINVAVKGTIDERVLNVKEKLNAWEKNENQTLCINSAKAIGCSVVNIGAGDLVEAKPHLVLGLISQIVKIQLLSNVSVKKMPELAELLDNEEEFDELCRLPAEKILLRWFNFHLKRSGYKKEVTNFGADIKDGEAYTVLLHALAPEVCDLSPLKAATTEERARLLLLQAEKLDVRKYVQARDIVEGHQNLNLAFVANLFHTRSGLSLENSKVTFAEMLPDDETDSREERAFRMWINSLGIETYVNQVFDDLRDGYVLLEMLNKVEPGVVNFKRVSKPPIKMPFKKVENCNYAVEIGKGWGFSLVNVSGNDFVQGNKKLILAFLWQLMRHSLLLMLKKLKVQGKEVSDAEIVAWANDKVKTTGKASKMDSFRDKSLSSGQFFLDLLSAIEPRVVNWYLVTAGQTQEDKESNAKYIVSVARKLGCSIFLLWDDIVEVRPKMIMTLTASIMQVSMKKKGMASLESS</sequence>
<evidence type="ECO:0000256" key="2">
    <source>
        <dbReference type="ARBA" id="ARBA00022723"/>
    </source>
</evidence>
<evidence type="ECO:0000313" key="8">
    <source>
        <dbReference type="Proteomes" id="UP000054558"/>
    </source>
</evidence>
<dbReference type="GO" id="GO:0046872">
    <property type="term" value="F:metal ion binding"/>
    <property type="evidence" value="ECO:0007669"/>
    <property type="project" value="UniProtKB-KW"/>
</dbReference>
<dbReference type="GO" id="GO:0051017">
    <property type="term" value="P:actin filament bundle assembly"/>
    <property type="evidence" value="ECO:0000318"/>
    <property type="project" value="GO_Central"/>
</dbReference>
<keyword evidence="8" id="KW-1185">Reference proteome</keyword>
<dbReference type="PROSITE" id="PS00020">
    <property type="entry name" value="ACTININ_2"/>
    <property type="match status" value="1"/>
</dbReference>
<dbReference type="AlphaFoldDB" id="A0A1Y1I9F9"/>
<evidence type="ECO:0000259" key="6">
    <source>
        <dbReference type="PROSITE" id="PS50021"/>
    </source>
</evidence>
<dbReference type="InterPro" id="IPR011992">
    <property type="entry name" value="EF-hand-dom_pair"/>
</dbReference>
<dbReference type="GO" id="GO:0032432">
    <property type="term" value="C:actin filament bundle"/>
    <property type="evidence" value="ECO:0000318"/>
    <property type="project" value="GO_Central"/>
</dbReference>
<dbReference type="EMBL" id="DF237180">
    <property type="protein sequence ID" value="GAQ85347.1"/>
    <property type="molecule type" value="Genomic_DNA"/>
</dbReference>
<dbReference type="PANTHER" id="PTHR19961:SF18">
    <property type="entry name" value="FI19014P1"/>
    <property type="match status" value="1"/>
</dbReference>
<reference evidence="7 8" key="1">
    <citation type="journal article" date="2014" name="Nat. Commun.">
        <title>Klebsormidium flaccidum genome reveals primary factors for plant terrestrial adaptation.</title>
        <authorList>
            <person name="Hori K."/>
            <person name="Maruyama F."/>
            <person name="Fujisawa T."/>
            <person name="Togashi T."/>
            <person name="Yamamoto N."/>
            <person name="Seo M."/>
            <person name="Sato S."/>
            <person name="Yamada T."/>
            <person name="Mori H."/>
            <person name="Tajima N."/>
            <person name="Moriyama T."/>
            <person name="Ikeuchi M."/>
            <person name="Watanabe M."/>
            <person name="Wada H."/>
            <person name="Kobayashi K."/>
            <person name="Saito M."/>
            <person name="Masuda T."/>
            <person name="Sasaki-Sekimoto Y."/>
            <person name="Mashiguchi K."/>
            <person name="Awai K."/>
            <person name="Shimojima M."/>
            <person name="Masuda S."/>
            <person name="Iwai M."/>
            <person name="Nobusawa T."/>
            <person name="Narise T."/>
            <person name="Kondo S."/>
            <person name="Saito H."/>
            <person name="Sato R."/>
            <person name="Murakawa M."/>
            <person name="Ihara Y."/>
            <person name="Oshima-Yamada Y."/>
            <person name="Ohtaka K."/>
            <person name="Satoh M."/>
            <person name="Sonobe K."/>
            <person name="Ishii M."/>
            <person name="Ohtani R."/>
            <person name="Kanamori-Sato M."/>
            <person name="Honoki R."/>
            <person name="Miyazaki D."/>
            <person name="Mochizuki H."/>
            <person name="Umetsu J."/>
            <person name="Higashi K."/>
            <person name="Shibata D."/>
            <person name="Kamiya Y."/>
            <person name="Sato N."/>
            <person name="Nakamura Y."/>
            <person name="Tabata S."/>
            <person name="Ida S."/>
            <person name="Kurokawa K."/>
            <person name="Ohta H."/>
        </authorList>
    </citation>
    <scope>NUCLEOTIDE SEQUENCE [LARGE SCALE GENOMIC DNA]</scope>
    <source>
        <strain evidence="7 8">NIES-2285</strain>
    </source>
</reference>
<dbReference type="GO" id="GO:0005737">
    <property type="term" value="C:cytoplasm"/>
    <property type="evidence" value="ECO:0000318"/>
    <property type="project" value="GO_Central"/>
</dbReference>
<dbReference type="GO" id="GO:0051639">
    <property type="term" value="P:actin filament network formation"/>
    <property type="evidence" value="ECO:0000318"/>
    <property type="project" value="GO_Central"/>
</dbReference>
<dbReference type="SMART" id="SM00033">
    <property type="entry name" value="CH"/>
    <property type="match status" value="4"/>
</dbReference>
<feature type="domain" description="Calponin-homology (CH)" evidence="6">
    <location>
        <begin position="124"/>
        <end position="241"/>
    </location>
</feature>
<evidence type="ECO:0000256" key="4">
    <source>
        <dbReference type="ARBA" id="ARBA00022837"/>
    </source>
</evidence>
<dbReference type="GO" id="GO:0051015">
    <property type="term" value="F:actin filament binding"/>
    <property type="evidence" value="ECO:0000318"/>
    <property type="project" value="GO_Central"/>
</dbReference>
<keyword evidence="5" id="KW-0009">Actin-binding</keyword>
<gene>
    <name evidence="7" type="ORF">KFL_002310040</name>
</gene>
<dbReference type="InterPro" id="IPR036872">
    <property type="entry name" value="CH_dom_sf"/>
</dbReference>
<feature type="domain" description="Calponin-homology (CH)" evidence="6">
    <location>
        <begin position="394"/>
        <end position="500"/>
    </location>
</feature>
<keyword evidence="3" id="KW-0677">Repeat</keyword>
<keyword evidence="4" id="KW-0106">Calcium</keyword>
<organism evidence="7 8">
    <name type="scientific">Klebsormidium nitens</name>
    <name type="common">Green alga</name>
    <name type="synonym">Ulothrix nitens</name>
    <dbReference type="NCBI Taxonomy" id="105231"/>
    <lineage>
        <taxon>Eukaryota</taxon>
        <taxon>Viridiplantae</taxon>
        <taxon>Streptophyta</taxon>
        <taxon>Klebsormidiophyceae</taxon>
        <taxon>Klebsormidiales</taxon>
        <taxon>Klebsormidiaceae</taxon>
        <taxon>Klebsormidium</taxon>
    </lineage>
</organism>
<dbReference type="InterPro" id="IPR039959">
    <property type="entry name" value="Fimbrin/Plastin"/>
</dbReference>
<evidence type="ECO:0000256" key="1">
    <source>
        <dbReference type="ARBA" id="ARBA00011385"/>
    </source>
</evidence>
<dbReference type="FunFam" id="1.10.418.10:FF:000042">
    <property type="entry name" value="Fimbrin, putative"/>
    <property type="match status" value="1"/>
</dbReference>
<keyword evidence="2" id="KW-0479">Metal-binding</keyword>
<dbReference type="OrthoDB" id="431378at2759"/>
<feature type="domain" description="Calponin-homology (CH)" evidence="6">
    <location>
        <begin position="513"/>
        <end position="621"/>
    </location>
</feature>
<dbReference type="FunFam" id="1.10.418.10:FF:000010">
    <property type="entry name" value="Plastin-3 isoform 1"/>
    <property type="match status" value="1"/>
</dbReference>
<dbReference type="FunFam" id="1.10.418.10:FF:000031">
    <property type="entry name" value="Fimbrin-2 like"/>
    <property type="match status" value="1"/>
</dbReference>
<dbReference type="STRING" id="105231.A0A1Y1I9F9"/>
<dbReference type="Gene3D" id="1.10.238.10">
    <property type="entry name" value="EF-hand"/>
    <property type="match status" value="1"/>
</dbReference>